<organism evidence="2 3">
    <name type="scientific">Methylorubrum suomiense</name>
    <dbReference type="NCBI Taxonomy" id="144191"/>
    <lineage>
        <taxon>Bacteria</taxon>
        <taxon>Pseudomonadati</taxon>
        <taxon>Pseudomonadota</taxon>
        <taxon>Alphaproteobacteria</taxon>
        <taxon>Hyphomicrobiales</taxon>
        <taxon>Methylobacteriaceae</taxon>
        <taxon>Methylorubrum</taxon>
    </lineage>
</organism>
<reference evidence="2" key="1">
    <citation type="journal article" date="2021" name="Front. Microbiol.">
        <title>Comprehensive Comparative Genomics and Phenotyping of Methylobacterium Species.</title>
        <authorList>
            <person name="Alessa O."/>
            <person name="Ogura Y."/>
            <person name="Fujitani Y."/>
            <person name="Takami H."/>
            <person name="Hayashi T."/>
            <person name="Sahin N."/>
            <person name="Tani A."/>
        </authorList>
    </citation>
    <scope>NUCLEOTIDE SEQUENCE</scope>
    <source>
        <strain evidence="2">DSM 14458</strain>
    </source>
</reference>
<accession>A0ABQ4V596</accession>
<protein>
    <recommendedName>
        <fullName evidence="1">Polyvalent protein metallopeptidase domain-containing protein</fullName>
    </recommendedName>
</protein>
<dbReference type="EMBL" id="BPRE01000027">
    <property type="protein sequence ID" value="GJE78549.1"/>
    <property type="molecule type" value="Genomic_DNA"/>
</dbReference>
<dbReference type="InterPro" id="IPR041459">
    <property type="entry name" value="MPTase-PolyVal"/>
</dbReference>
<dbReference type="RefSeq" id="WP_238308880.1">
    <property type="nucleotide sequence ID" value="NZ_BPRE01000027.1"/>
</dbReference>
<evidence type="ECO:0000313" key="3">
    <source>
        <dbReference type="Proteomes" id="UP001055093"/>
    </source>
</evidence>
<proteinExistence type="predicted"/>
<keyword evidence="3" id="KW-1185">Reference proteome</keyword>
<evidence type="ECO:0000313" key="2">
    <source>
        <dbReference type="EMBL" id="GJE78549.1"/>
    </source>
</evidence>
<reference evidence="2" key="2">
    <citation type="submission" date="2021-08" db="EMBL/GenBank/DDBJ databases">
        <authorList>
            <person name="Tani A."/>
            <person name="Ola A."/>
            <person name="Ogura Y."/>
            <person name="Katsura K."/>
            <person name="Hayashi T."/>
        </authorList>
    </citation>
    <scope>NUCLEOTIDE SEQUENCE</scope>
    <source>
        <strain evidence="2">DSM 14458</strain>
    </source>
</reference>
<sequence>MGDFYQVIKTIKGKRYLYRQRTFRVGGVVKTESYSLGPASSADVARVKADAAIRRGGPSRAKVGAMFKLLCDPAQAASGWSKPWSGARVNTKWEDAPELDRLATVERVGVLVLGPGHKEADPELVAAYDRRIDGVLMPPRSHFPSQAAYYATLMHELAHWTAHPSRLGRTLGRRGFNASETERQAYAREEVVAEATAMIVLAELGHQPAIIGPHALYLQTWLGRTSDPKQTLIYAMNEAQKASSFILGGR</sequence>
<name>A0ABQ4V596_9HYPH</name>
<feature type="domain" description="Polyvalent protein metallopeptidase" evidence="1">
    <location>
        <begin position="125"/>
        <end position="235"/>
    </location>
</feature>
<dbReference type="Pfam" id="PF18818">
    <property type="entry name" value="MPTase-PolyVal"/>
    <property type="match status" value="1"/>
</dbReference>
<gene>
    <name evidence="2" type="ORF">BGCPKDLD_5166</name>
</gene>
<evidence type="ECO:0000259" key="1">
    <source>
        <dbReference type="Pfam" id="PF18818"/>
    </source>
</evidence>
<dbReference type="Proteomes" id="UP001055093">
    <property type="component" value="Unassembled WGS sequence"/>
</dbReference>
<comment type="caution">
    <text evidence="2">The sequence shown here is derived from an EMBL/GenBank/DDBJ whole genome shotgun (WGS) entry which is preliminary data.</text>
</comment>